<accession>A0A558DK31</accession>
<dbReference type="InterPro" id="IPR002155">
    <property type="entry name" value="Thiolase"/>
</dbReference>
<dbReference type="NCBIfam" id="TIGR01930">
    <property type="entry name" value="AcCoA-C-Actrans"/>
    <property type="match status" value="1"/>
</dbReference>
<feature type="domain" description="Thiolase N-terminal" evidence="1">
    <location>
        <begin position="5"/>
        <end position="251"/>
    </location>
</feature>
<dbReference type="OrthoDB" id="9764638at2"/>
<gene>
    <name evidence="2" type="ORF">FNH05_03105</name>
</gene>
<reference evidence="2 3" key="1">
    <citation type="submission" date="2019-07" db="EMBL/GenBank/DDBJ databases">
        <authorList>
            <person name="Duangmal K."/>
            <person name="Teo W.F.A."/>
        </authorList>
    </citation>
    <scope>NUCLEOTIDE SEQUENCE [LARGE SCALE GENOMIC DNA]</scope>
    <source>
        <strain evidence="2 3">TBRC 6029</strain>
    </source>
</reference>
<dbReference type="EMBL" id="VJWX01000014">
    <property type="protein sequence ID" value="TVT61344.1"/>
    <property type="molecule type" value="Genomic_DNA"/>
</dbReference>
<dbReference type="SUPFAM" id="SSF53901">
    <property type="entry name" value="Thiolase-like"/>
    <property type="match status" value="1"/>
</dbReference>
<dbReference type="GO" id="GO:0003988">
    <property type="term" value="F:acetyl-CoA C-acyltransferase activity"/>
    <property type="evidence" value="ECO:0007669"/>
    <property type="project" value="UniProtKB-EC"/>
</dbReference>
<reference evidence="2 3" key="2">
    <citation type="submission" date="2019-08" db="EMBL/GenBank/DDBJ databases">
        <title>Amycolatopsis acidicola sp. nov., isolated from peat swamp forest soil.</title>
        <authorList>
            <person name="Srisuk N."/>
        </authorList>
    </citation>
    <scope>NUCLEOTIDE SEQUENCE [LARGE SCALE GENOMIC DNA]</scope>
    <source>
        <strain evidence="2 3">TBRC 6029</strain>
    </source>
</reference>
<keyword evidence="2" id="KW-0012">Acyltransferase</keyword>
<keyword evidence="2" id="KW-0808">Transferase</keyword>
<organism evidence="2 3">
    <name type="scientific">Amycolatopsis rhizosphaerae</name>
    <dbReference type="NCBI Taxonomy" id="2053003"/>
    <lineage>
        <taxon>Bacteria</taxon>
        <taxon>Bacillati</taxon>
        <taxon>Actinomycetota</taxon>
        <taxon>Actinomycetes</taxon>
        <taxon>Pseudonocardiales</taxon>
        <taxon>Pseudonocardiaceae</taxon>
        <taxon>Amycolatopsis</taxon>
    </lineage>
</organism>
<evidence type="ECO:0000313" key="3">
    <source>
        <dbReference type="Proteomes" id="UP000320011"/>
    </source>
</evidence>
<dbReference type="PANTHER" id="PTHR43365">
    <property type="entry name" value="BLR7806 PROTEIN"/>
    <property type="match status" value="1"/>
</dbReference>
<dbReference type="RefSeq" id="WP_144585725.1">
    <property type="nucleotide sequence ID" value="NZ_VJWX01000014.1"/>
</dbReference>
<dbReference type="InterPro" id="IPR016039">
    <property type="entry name" value="Thiolase-like"/>
</dbReference>
<sequence>MAEAYLVEAVRSPVGRRGGGLAATHPADLGAAVLTALVERAGIDPGAVDDVIFGCVDTIGPQAGDVARTCWLAAGLPEEVPGVTVDRQCGSSQQAVHFAAQAVLSGTADLVVAGGVQNMSAIPISSAMTVAQPMGFPDPFSGSIGWQQRYGAQEVDQIRSAEMIAEHWGISREAMEAFAVTSHERAIAARAEGRFVREIVPVSGLTQDEGPREPNLEKIRSLKPVREGGSITAAVSSQISDGAAALLVASADAVRRYGLTPRARIHHLSARGADPVWMLT</sequence>
<dbReference type="Gene3D" id="3.40.47.10">
    <property type="match status" value="1"/>
</dbReference>
<dbReference type="InterPro" id="IPR020616">
    <property type="entry name" value="Thiolase_N"/>
</dbReference>
<dbReference type="AlphaFoldDB" id="A0A558DK31"/>
<dbReference type="Pfam" id="PF00108">
    <property type="entry name" value="Thiolase_N"/>
    <property type="match status" value="1"/>
</dbReference>
<proteinExistence type="predicted"/>
<dbReference type="EC" id="2.3.1.16" evidence="2"/>
<comment type="caution">
    <text evidence="2">The sequence shown here is derived from an EMBL/GenBank/DDBJ whole genome shotgun (WGS) entry which is preliminary data.</text>
</comment>
<protein>
    <submittedName>
        <fullName evidence="2">Acetyl-CoA C-acyltransferase</fullName>
        <ecNumber evidence="2">2.3.1.16</ecNumber>
    </submittedName>
</protein>
<dbReference type="Proteomes" id="UP000320011">
    <property type="component" value="Unassembled WGS sequence"/>
</dbReference>
<evidence type="ECO:0000259" key="1">
    <source>
        <dbReference type="Pfam" id="PF00108"/>
    </source>
</evidence>
<dbReference type="PANTHER" id="PTHR43365:SF1">
    <property type="entry name" value="ACETYL-COA C-ACYLTRANSFERASE"/>
    <property type="match status" value="1"/>
</dbReference>
<feature type="non-terminal residue" evidence="2">
    <location>
        <position position="280"/>
    </location>
</feature>
<dbReference type="CDD" id="cd00751">
    <property type="entry name" value="thiolase"/>
    <property type="match status" value="1"/>
</dbReference>
<evidence type="ECO:0000313" key="2">
    <source>
        <dbReference type="EMBL" id="TVT61344.1"/>
    </source>
</evidence>
<keyword evidence="3" id="KW-1185">Reference proteome</keyword>
<name>A0A558DK31_9PSEU</name>